<dbReference type="EMBL" id="PZQS01000002">
    <property type="protein sequence ID" value="PVD36260.1"/>
    <property type="molecule type" value="Genomic_DNA"/>
</dbReference>
<dbReference type="Proteomes" id="UP000245119">
    <property type="component" value="Linkage Group LG2"/>
</dbReference>
<dbReference type="SUPFAM" id="SSF52047">
    <property type="entry name" value="RNI-like"/>
    <property type="match status" value="1"/>
</dbReference>
<gene>
    <name evidence="2" type="ORF">C0Q70_03238</name>
</gene>
<feature type="compositionally biased region" description="Basic and acidic residues" evidence="1">
    <location>
        <begin position="318"/>
        <end position="343"/>
    </location>
</feature>
<dbReference type="SMART" id="SM00368">
    <property type="entry name" value="LRR_RI"/>
    <property type="match status" value="4"/>
</dbReference>
<feature type="compositionally biased region" description="Basic and acidic residues" evidence="1">
    <location>
        <begin position="74"/>
        <end position="85"/>
    </location>
</feature>
<organism evidence="2 3">
    <name type="scientific">Pomacea canaliculata</name>
    <name type="common">Golden apple snail</name>
    <dbReference type="NCBI Taxonomy" id="400727"/>
    <lineage>
        <taxon>Eukaryota</taxon>
        <taxon>Metazoa</taxon>
        <taxon>Spiralia</taxon>
        <taxon>Lophotrochozoa</taxon>
        <taxon>Mollusca</taxon>
        <taxon>Gastropoda</taxon>
        <taxon>Caenogastropoda</taxon>
        <taxon>Architaenioglossa</taxon>
        <taxon>Ampullarioidea</taxon>
        <taxon>Ampullariidae</taxon>
        <taxon>Pomacea</taxon>
    </lineage>
</organism>
<dbReference type="PANTHER" id="PTHR46984:SF1">
    <property type="entry name" value="LEUCINE-RICH REPEAT-CONTAINING PROTEIN 71"/>
    <property type="match status" value="1"/>
</dbReference>
<dbReference type="STRING" id="400727.A0A2T7PS86"/>
<feature type="region of interest" description="Disordered" evidence="1">
    <location>
        <begin position="318"/>
        <end position="421"/>
    </location>
</feature>
<evidence type="ECO:0000313" key="3">
    <source>
        <dbReference type="Proteomes" id="UP000245119"/>
    </source>
</evidence>
<dbReference type="PANTHER" id="PTHR46984">
    <property type="entry name" value="LEUCINE-RICH REPEAT-CONTAINING PROTEIN 71"/>
    <property type="match status" value="1"/>
</dbReference>
<comment type="caution">
    <text evidence="2">The sequence shown here is derived from an EMBL/GenBank/DDBJ whole genome shotgun (WGS) entry which is preliminary data.</text>
</comment>
<keyword evidence="3" id="KW-1185">Reference proteome</keyword>
<reference evidence="2 3" key="1">
    <citation type="submission" date="2018-04" db="EMBL/GenBank/DDBJ databases">
        <title>The genome of golden apple snail Pomacea canaliculata provides insight into stress tolerance and invasive adaptation.</title>
        <authorList>
            <person name="Liu C."/>
            <person name="Liu B."/>
            <person name="Ren Y."/>
            <person name="Zhang Y."/>
            <person name="Wang H."/>
            <person name="Li S."/>
            <person name="Jiang F."/>
            <person name="Yin L."/>
            <person name="Zhang G."/>
            <person name="Qian W."/>
            <person name="Fan W."/>
        </authorList>
    </citation>
    <scope>NUCLEOTIDE SEQUENCE [LARGE SCALE GENOMIC DNA]</scope>
    <source>
        <strain evidence="2">SZHN2017</strain>
        <tissue evidence="2">Muscle</tissue>
    </source>
</reference>
<accession>A0A2T7PS86</accession>
<dbReference type="OrthoDB" id="120976at2759"/>
<dbReference type="Gene3D" id="3.80.10.10">
    <property type="entry name" value="Ribonuclease Inhibitor"/>
    <property type="match status" value="2"/>
</dbReference>
<evidence type="ECO:0000313" key="2">
    <source>
        <dbReference type="EMBL" id="PVD36260.1"/>
    </source>
</evidence>
<evidence type="ECO:0008006" key="4">
    <source>
        <dbReference type="Google" id="ProtNLM"/>
    </source>
</evidence>
<feature type="compositionally biased region" description="Basic and acidic residues" evidence="1">
    <location>
        <begin position="352"/>
        <end position="391"/>
    </location>
</feature>
<feature type="compositionally biased region" description="Basic and acidic residues" evidence="1">
    <location>
        <begin position="1"/>
        <end position="14"/>
    </location>
</feature>
<dbReference type="InterPro" id="IPR032675">
    <property type="entry name" value="LRR_dom_sf"/>
</dbReference>
<evidence type="ECO:0000256" key="1">
    <source>
        <dbReference type="SAM" id="MobiDB-lite"/>
    </source>
</evidence>
<sequence>MGKKIEKALSKEKNQSSVSQDVDDDPNKTAEPSYKCVGNFQTDFPEMCRRSTIVPSPSVVMRPKPGPPPPPPETKPEKGSKEKGKQTAPIPEPEPEPEVNEDGEPVEPPPKTYTTKDKFEYFKPCVQVEIDPLDKGEAVTEIYIRGWKIDQTMMEIFQSCWPPLEKLHTINLWEAGLTGEMLHLMASFLPLCVNLKNLILDGNPVKEENFHELIGEDSIIQNLSLRFCCISEVGARNIGASLGTTKFANTKLLSLNLSGNCIGDEGACHIAKGLRLNRNLLSLTLSSNKIGNKGAAKIAEALSRFALCHEEVVERRRLMSERGSPDRKTPPPSRRADSKDRPGSVRSSGTHADTKKTREKPSARKKEPKGKEAKDQEITKGGKKEKEDPKGTQKKASMVTDGAKTIGMKTKDKKKDKKPSATELEVDVLEVINPLMEEADFIDGELMIAGNRVLINLNLSRNEIGESGLQALLKAVQYQTTLTLDSRSSGTGLMRLCLTRNAVPADNDILKKITDHMIAKDPFYKSPVTPDSEQS</sequence>
<feature type="compositionally biased region" description="Acidic residues" evidence="1">
    <location>
        <begin position="93"/>
        <end position="105"/>
    </location>
</feature>
<dbReference type="InterPro" id="IPR053040">
    <property type="entry name" value="LRR-containing_protein_71"/>
</dbReference>
<feature type="region of interest" description="Disordered" evidence="1">
    <location>
        <begin position="1"/>
        <end position="114"/>
    </location>
</feature>
<proteinExistence type="predicted"/>
<dbReference type="AlphaFoldDB" id="A0A2T7PS86"/>
<name>A0A2T7PS86_POMCA</name>
<dbReference type="Pfam" id="PF13516">
    <property type="entry name" value="LRR_6"/>
    <property type="match status" value="3"/>
</dbReference>
<protein>
    <recommendedName>
        <fullName evidence="4">Leucine-rich repeat-containing protein 71</fullName>
    </recommendedName>
</protein>
<dbReference type="InterPro" id="IPR001611">
    <property type="entry name" value="Leu-rich_rpt"/>
</dbReference>
<feature type="compositionally biased region" description="Pro residues" evidence="1">
    <location>
        <begin position="64"/>
        <end position="73"/>
    </location>
</feature>